<sequence>MAYELRHMGKAFPGKIIVNGEHAVVHGHPALLATFGKTVTAEARIAGDNIVFSDHTFGIKSFQPGILKAGDEVLLEQHEYALPLMLVREFFRYCGLADRGLKITAVSDIPIGGFGSSTAYAAAVLSALSEEFAKELSDQERIDLLTRAETAFHGRVSGADQALIIRGGMIRYQNKDSGPVFTPVSAATLLQDVIVINTGRPEDATGTVVAWVGKRLQERPHETTEIFTRLGQITDEMISDLQQKHTDSMQSHVAEAGELLIKLGIVRPEAQELIRKLAKLGAAVKITGAGALQGRASGALLCLSDDYGPVERFLQKQGVEYYRTALGVS</sequence>
<dbReference type="Proteomes" id="UP000070457">
    <property type="component" value="Unassembled WGS sequence"/>
</dbReference>
<dbReference type="InterPro" id="IPR006205">
    <property type="entry name" value="Mev_gal_kin"/>
</dbReference>
<evidence type="ECO:0000256" key="6">
    <source>
        <dbReference type="ARBA" id="ARBA00022840"/>
    </source>
</evidence>
<keyword evidence="2" id="KW-0444">Lipid biosynthesis</keyword>
<dbReference type="GO" id="GO:0004496">
    <property type="term" value="F:mevalonate kinase activity"/>
    <property type="evidence" value="ECO:0007669"/>
    <property type="project" value="InterPro"/>
</dbReference>
<evidence type="ECO:0000256" key="9">
    <source>
        <dbReference type="ARBA" id="ARBA00029438"/>
    </source>
</evidence>
<protein>
    <submittedName>
        <fullName evidence="11">Mevalonate kinase</fullName>
    </submittedName>
</protein>
<evidence type="ECO:0000259" key="10">
    <source>
        <dbReference type="Pfam" id="PF00288"/>
    </source>
</evidence>
<dbReference type="STRING" id="1617426.TR69_WS6001001220"/>
<dbReference type="Pfam" id="PF00288">
    <property type="entry name" value="GHMP_kinases_N"/>
    <property type="match status" value="1"/>
</dbReference>
<dbReference type="AlphaFoldDB" id="A0A136LX49"/>
<evidence type="ECO:0000256" key="3">
    <source>
        <dbReference type="ARBA" id="ARBA00022679"/>
    </source>
</evidence>
<evidence type="ECO:0000256" key="4">
    <source>
        <dbReference type="ARBA" id="ARBA00022741"/>
    </source>
</evidence>
<dbReference type="InterPro" id="IPR014721">
    <property type="entry name" value="Ribsml_uS5_D2-typ_fold_subgr"/>
</dbReference>
<keyword evidence="5 11" id="KW-0418">Kinase</keyword>
<dbReference type="InterPro" id="IPR020568">
    <property type="entry name" value="Ribosomal_Su5_D2-typ_SF"/>
</dbReference>
<keyword evidence="8" id="KW-0443">Lipid metabolism</keyword>
<evidence type="ECO:0000313" key="11">
    <source>
        <dbReference type="EMBL" id="KXK26225.1"/>
    </source>
</evidence>
<proteinExistence type="predicted"/>
<keyword evidence="6" id="KW-0067">ATP-binding</keyword>
<evidence type="ECO:0000256" key="7">
    <source>
        <dbReference type="ARBA" id="ARBA00022842"/>
    </source>
</evidence>
<dbReference type="GO" id="GO:0005829">
    <property type="term" value="C:cytosol"/>
    <property type="evidence" value="ECO:0007669"/>
    <property type="project" value="TreeGrafter"/>
</dbReference>
<dbReference type="PANTHER" id="PTHR43290">
    <property type="entry name" value="MEVALONATE KINASE"/>
    <property type="match status" value="1"/>
</dbReference>
<gene>
    <name evidence="11" type="ORF">TR69_WS6001001220</name>
</gene>
<evidence type="ECO:0000256" key="8">
    <source>
        <dbReference type="ARBA" id="ARBA00023098"/>
    </source>
</evidence>
<dbReference type="GO" id="GO:0019287">
    <property type="term" value="P:isopentenyl diphosphate biosynthetic process, mevalonate pathway"/>
    <property type="evidence" value="ECO:0007669"/>
    <property type="project" value="UniProtKB-UniPathway"/>
</dbReference>
<keyword evidence="3" id="KW-0808">Transferase</keyword>
<dbReference type="InterPro" id="IPR006204">
    <property type="entry name" value="GHMP_kinase_N_dom"/>
</dbReference>
<comment type="pathway">
    <text evidence="9">Isoprenoid biosynthesis; isopentenyl diphosphate biosynthesis via mevalonate pathway; isopentenyl diphosphate from (R)-mevalonate: step 1/3.</text>
</comment>
<keyword evidence="4" id="KW-0547">Nucleotide-binding</keyword>
<evidence type="ECO:0000256" key="2">
    <source>
        <dbReference type="ARBA" id="ARBA00022516"/>
    </source>
</evidence>
<dbReference type="GO" id="GO:0005524">
    <property type="term" value="F:ATP binding"/>
    <property type="evidence" value="ECO:0007669"/>
    <property type="project" value="UniProtKB-KW"/>
</dbReference>
<dbReference type="UniPathway" id="UPA00057">
    <property type="reaction ID" value="UER00098"/>
</dbReference>
<evidence type="ECO:0000256" key="1">
    <source>
        <dbReference type="ARBA" id="ARBA00022490"/>
    </source>
</evidence>
<dbReference type="Gene3D" id="3.30.70.890">
    <property type="entry name" value="GHMP kinase, C-terminal domain"/>
    <property type="match status" value="1"/>
</dbReference>
<evidence type="ECO:0000313" key="12">
    <source>
        <dbReference type="Proteomes" id="UP000070457"/>
    </source>
</evidence>
<comment type="caution">
    <text evidence="11">The sequence shown here is derived from an EMBL/GenBank/DDBJ whole genome shotgun (WGS) entry which is preliminary data.</text>
</comment>
<dbReference type="InterPro" id="IPR036554">
    <property type="entry name" value="GHMP_kinase_C_sf"/>
</dbReference>
<dbReference type="PANTHER" id="PTHR43290:SF2">
    <property type="entry name" value="MEVALONATE KINASE"/>
    <property type="match status" value="1"/>
</dbReference>
<dbReference type="SUPFAM" id="SSF55060">
    <property type="entry name" value="GHMP Kinase, C-terminal domain"/>
    <property type="match status" value="1"/>
</dbReference>
<dbReference type="SUPFAM" id="SSF54211">
    <property type="entry name" value="Ribosomal protein S5 domain 2-like"/>
    <property type="match status" value="1"/>
</dbReference>
<keyword evidence="1" id="KW-0963">Cytoplasm</keyword>
<evidence type="ECO:0000256" key="5">
    <source>
        <dbReference type="ARBA" id="ARBA00022777"/>
    </source>
</evidence>
<dbReference type="PRINTS" id="PR00959">
    <property type="entry name" value="MEVGALKINASE"/>
</dbReference>
<feature type="domain" description="GHMP kinase N-terminal" evidence="10">
    <location>
        <begin position="87"/>
        <end position="168"/>
    </location>
</feature>
<dbReference type="EMBL" id="JYNZ01000004">
    <property type="protein sequence ID" value="KXK26225.1"/>
    <property type="molecule type" value="Genomic_DNA"/>
</dbReference>
<name>A0A136LX49_9BACT</name>
<reference evidence="11 12" key="1">
    <citation type="submission" date="2015-02" db="EMBL/GenBank/DDBJ databases">
        <title>Improved understanding of the partial-nitritation anammox process through 23 genomes representing the majority of the microbial community.</title>
        <authorList>
            <person name="Speth D.R."/>
            <person name="In T Zandt M."/>
            <person name="Guerrero Cruz S."/>
            <person name="Jetten M.S."/>
            <person name="Dutilh B.E."/>
        </authorList>
    </citation>
    <scope>NUCLEOTIDE SEQUENCE [LARGE SCALE GENOMIC DNA]</scope>
    <source>
        <strain evidence="11">OLB20</strain>
    </source>
</reference>
<dbReference type="Gene3D" id="3.30.230.10">
    <property type="match status" value="1"/>
</dbReference>
<keyword evidence="7" id="KW-0460">Magnesium</keyword>
<organism evidence="11 12">
    <name type="scientific">candidate division WS6 bacterium OLB20</name>
    <dbReference type="NCBI Taxonomy" id="1617426"/>
    <lineage>
        <taxon>Bacteria</taxon>
        <taxon>Candidatus Dojkabacteria</taxon>
    </lineage>
</organism>
<accession>A0A136LX49</accession>